<proteinExistence type="predicted"/>
<dbReference type="OrthoDB" id="9791067at2"/>
<organism evidence="2 3">
    <name type="scientific">Kineobactrum sediminis</name>
    <dbReference type="NCBI Taxonomy" id="1905677"/>
    <lineage>
        <taxon>Bacteria</taxon>
        <taxon>Pseudomonadati</taxon>
        <taxon>Pseudomonadota</taxon>
        <taxon>Gammaproteobacteria</taxon>
        <taxon>Cellvibrionales</taxon>
        <taxon>Halieaceae</taxon>
        <taxon>Kineobactrum</taxon>
    </lineage>
</organism>
<dbReference type="RefSeq" id="WP_101522672.1">
    <property type="nucleotide sequence ID" value="NZ_PKLZ01000015.1"/>
</dbReference>
<name>A0A2N5XYP9_9GAMM</name>
<feature type="domain" description="DUF302" evidence="1">
    <location>
        <begin position="37"/>
        <end position="100"/>
    </location>
</feature>
<comment type="caution">
    <text evidence="2">The sequence shown here is derived from an EMBL/GenBank/DDBJ whole genome shotgun (WGS) entry which is preliminary data.</text>
</comment>
<sequence length="130" mass="14248">MNTKYGFGKSVNVSFAQAIERVTQELQKEGFGILTDIDVQATLKEKLGEDMQPYRILGSCNPPLAHQALTAEPSVGLLLPCNVVVRQEDTGTVHVEFMDPQAVLNLVDNPAVHALAEEVREHLERVLAAL</sequence>
<reference evidence="3" key="1">
    <citation type="submission" date="2017-11" db="EMBL/GenBank/DDBJ databases">
        <title>The draft genome sequence of Chromatocurvus sp. F02.</title>
        <authorList>
            <person name="Du Z.-J."/>
            <person name="Chang Y.-Q."/>
        </authorList>
    </citation>
    <scope>NUCLEOTIDE SEQUENCE [LARGE SCALE GENOMIC DNA]</scope>
    <source>
        <strain evidence="3">F02</strain>
    </source>
</reference>
<gene>
    <name evidence="2" type="ORF">CWI75_16745</name>
</gene>
<evidence type="ECO:0000313" key="2">
    <source>
        <dbReference type="EMBL" id="PLW81274.1"/>
    </source>
</evidence>
<keyword evidence="2" id="KW-0067">ATP-binding</keyword>
<dbReference type="InterPro" id="IPR016796">
    <property type="entry name" value="UCP021774"/>
</dbReference>
<dbReference type="PANTHER" id="PTHR38342:SF1">
    <property type="entry name" value="SLR5037 PROTEIN"/>
    <property type="match status" value="1"/>
</dbReference>
<dbReference type="PIRSF" id="PIRSF021774">
    <property type="entry name" value="UCP021774"/>
    <property type="match status" value="1"/>
</dbReference>
<dbReference type="GO" id="GO:0005524">
    <property type="term" value="F:ATP binding"/>
    <property type="evidence" value="ECO:0007669"/>
    <property type="project" value="UniProtKB-KW"/>
</dbReference>
<dbReference type="EMBL" id="PKLZ01000015">
    <property type="protein sequence ID" value="PLW81274.1"/>
    <property type="molecule type" value="Genomic_DNA"/>
</dbReference>
<dbReference type="InterPro" id="IPR035923">
    <property type="entry name" value="TT1751-like_sf"/>
</dbReference>
<dbReference type="InterPro" id="IPR005180">
    <property type="entry name" value="DUF302"/>
</dbReference>
<dbReference type="AlphaFoldDB" id="A0A2N5XYP9"/>
<dbReference type="Pfam" id="PF03625">
    <property type="entry name" value="DUF302"/>
    <property type="match status" value="1"/>
</dbReference>
<protein>
    <submittedName>
        <fullName evidence="2">ABC transporter ATP-binding protein</fullName>
    </submittedName>
</protein>
<dbReference type="Proteomes" id="UP000234845">
    <property type="component" value="Unassembled WGS sequence"/>
</dbReference>
<dbReference type="Gene3D" id="3.30.310.70">
    <property type="entry name" value="TT1751-like domain"/>
    <property type="match status" value="1"/>
</dbReference>
<evidence type="ECO:0000313" key="3">
    <source>
        <dbReference type="Proteomes" id="UP000234845"/>
    </source>
</evidence>
<accession>A0A2N5XYP9</accession>
<dbReference type="SUPFAM" id="SSF103247">
    <property type="entry name" value="TT1751-like"/>
    <property type="match status" value="1"/>
</dbReference>
<dbReference type="PANTHER" id="PTHR38342">
    <property type="entry name" value="SLR5037 PROTEIN"/>
    <property type="match status" value="1"/>
</dbReference>
<dbReference type="CDD" id="cd14797">
    <property type="entry name" value="DUF302"/>
    <property type="match status" value="1"/>
</dbReference>
<keyword evidence="3" id="KW-1185">Reference proteome</keyword>
<keyword evidence="2" id="KW-0547">Nucleotide-binding</keyword>
<evidence type="ECO:0000259" key="1">
    <source>
        <dbReference type="Pfam" id="PF03625"/>
    </source>
</evidence>